<gene>
    <name evidence="2" type="ORF">GCM10016272_21410</name>
</gene>
<protein>
    <submittedName>
        <fullName evidence="2">Uncharacterized protein</fullName>
    </submittedName>
</protein>
<dbReference type="InterPro" id="IPR053771">
    <property type="entry name" value="AciT"/>
</dbReference>
<feature type="transmembrane region" description="Helical" evidence="1">
    <location>
        <begin position="6"/>
        <end position="34"/>
    </location>
</feature>
<keyword evidence="3" id="KW-1185">Reference proteome</keyword>
<keyword evidence="1" id="KW-1133">Transmembrane helix</keyword>
<name>A0ABQ3GUV0_9GAMM</name>
<dbReference type="RefSeq" id="WP_227676203.1">
    <property type="nucleotide sequence ID" value="NZ_BMZR01000004.1"/>
</dbReference>
<dbReference type="Proteomes" id="UP000610203">
    <property type="component" value="Unassembled WGS sequence"/>
</dbReference>
<proteinExistence type="predicted"/>
<comment type="caution">
    <text evidence="2">The sequence shown here is derived from an EMBL/GenBank/DDBJ whole genome shotgun (WGS) entry which is preliminary data.</text>
</comment>
<organism evidence="2 3">
    <name type="scientific">Psychrobacter glaciei</name>
    <dbReference type="NCBI Taxonomy" id="619771"/>
    <lineage>
        <taxon>Bacteria</taxon>
        <taxon>Pseudomonadati</taxon>
        <taxon>Pseudomonadota</taxon>
        <taxon>Gammaproteobacteria</taxon>
        <taxon>Moraxellales</taxon>
        <taxon>Moraxellaceae</taxon>
        <taxon>Psychrobacter</taxon>
    </lineage>
</organism>
<dbReference type="NCBIfam" id="NF045538">
    <property type="entry name" value="AciT"/>
    <property type="match status" value="1"/>
</dbReference>
<reference evidence="3" key="1">
    <citation type="journal article" date="2019" name="Int. J. Syst. Evol. Microbiol.">
        <title>The Global Catalogue of Microorganisms (GCM) 10K type strain sequencing project: providing services to taxonomists for standard genome sequencing and annotation.</title>
        <authorList>
            <consortium name="The Broad Institute Genomics Platform"/>
            <consortium name="The Broad Institute Genome Sequencing Center for Infectious Disease"/>
            <person name="Wu L."/>
            <person name="Ma J."/>
        </authorList>
    </citation>
    <scope>NUCLEOTIDE SEQUENCE [LARGE SCALE GENOMIC DNA]</scope>
    <source>
        <strain evidence="3">KCTC 42280</strain>
    </source>
</reference>
<feature type="transmembrane region" description="Helical" evidence="1">
    <location>
        <begin position="41"/>
        <end position="62"/>
    </location>
</feature>
<keyword evidence="1" id="KW-0472">Membrane</keyword>
<keyword evidence="1" id="KW-0812">Transmembrane</keyword>
<evidence type="ECO:0000313" key="3">
    <source>
        <dbReference type="Proteomes" id="UP000610203"/>
    </source>
</evidence>
<dbReference type="EMBL" id="BMZR01000004">
    <property type="protein sequence ID" value="GHD35372.1"/>
    <property type="molecule type" value="Genomic_DNA"/>
</dbReference>
<evidence type="ECO:0000256" key="1">
    <source>
        <dbReference type="SAM" id="Phobius"/>
    </source>
</evidence>
<sequence length="133" mass="15231">MMLLTIFSFIGVDAWSSAAWLGYGVLAGVVVALALSSHRWLLLYLFGGMVYWLSVEVIQNILSGRPTLSELSEWHSYVIAMGISWLPLAVWVLYRALRYDDVSQSVSQQRELEAARYVEHTPVYDDDYQPRFH</sequence>
<evidence type="ECO:0000313" key="2">
    <source>
        <dbReference type="EMBL" id="GHD35372.1"/>
    </source>
</evidence>
<accession>A0ABQ3GUV0</accession>
<feature type="transmembrane region" description="Helical" evidence="1">
    <location>
        <begin position="74"/>
        <end position="94"/>
    </location>
</feature>